<evidence type="ECO:0000256" key="1">
    <source>
        <dbReference type="ARBA" id="ARBA00022491"/>
    </source>
</evidence>
<dbReference type="InterPro" id="IPR018356">
    <property type="entry name" value="Tscrpt_reg_HTH_DeoR_CS"/>
</dbReference>
<dbReference type="Gene3D" id="1.10.10.10">
    <property type="entry name" value="Winged helix-like DNA-binding domain superfamily/Winged helix DNA-binding domain"/>
    <property type="match status" value="1"/>
</dbReference>
<dbReference type="SUPFAM" id="SSF46785">
    <property type="entry name" value="Winged helix' DNA-binding domain"/>
    <property type="match status" value="1"/>
</dbReference>
<proteinExistence type="predicted"/>
<keyword evidence="2" id="KW-0805">Transcription regulation</keyword>
<dbReference type="InterPro" id="IPR036390">
    <property type="entry name" value="WH_DNA-bd_sf"/>
</dbReference>
<evidence type="ECO:0000313" key="7">
    <source>
        <dbReference type="Proteomes" id="UP000002734"/>
    </source>
</evidence>
<evidence type="ECO:0000313" key="6">
    <source>
        <dbReference type="EMBL" id="ACS85977.1"/>
    </source>
</evidence>
<dbReference type="PANTHER" id="PTHR30363">
    <property type="entry name" value="HTH-TYPE TRANSCRIPTIONAL REGULATOR SRLR-RELATED"/>
    <property type="match status" value="1"/>
</dbReference>
<keyword evidence="4" id="KW-0804">Transcription</keyword>
<dbReference type="PANTHER" id="PTHR30363:SF4">
    <property type="entry name" value="GLYCEROL-3-PHOSPHATE REGULON REPRESSOR"/>
    <property type="match status" value="1"/>
</dbReference>
<dbReference type="RefSeq" id="WP_015853886.1">
    <property type="nucleotide sequence ID" value="NC_012880.1"/>
</dbReference>
<dbReference type="InterPro" id="IPR037171">
    <property type="entry name" value="NagB/RpiA_transferase-like"/>
</dbReference>
<keyword evidence="1" id="KW-0678">Repressor</keyword>
<keyword evidence="3" id="KW-0238">DNA-binding</keyword>
<dbReference type="Pfam" id="PF00455">
    <property type="entry name" value="DeoRC"/>
    <property type="match status" value="1"/>
</dbReference>
<dbReference type="InterPro" id="IPR001034">
    <property type="entry name" value="DeoR_HTH"/>
</dbReference>
<accession>C6C7N5</accession>
<reference evidence="6" key="1">
    <citation type="submission" date="2009-06" db="EMBL/GenBank/DDBJ databases">
        <title>Complete sequence of Dickeya dadantii Ech703.</title>
        <authorList>
            <consortium name="US DOE Joint Genome Institute"/>
            <person name="Lucas S."/>
            <person name="Copeland A."/>
            <person name="Lapidus A."/>
            <person name="Glavina del Rio T."/>
            <person name="Dalin E."/>
            <person name="Tice H."/>
            <person name="Bruce D."/>
            <person name="Goodwin L."/>
            <person name="Pitluck S."/>
            <person name="Chertkov O."/>
            <person name="Brettin T."/>
            <person name="Detter J.C."/>
            <person name="Han C."/>
            <person name="Larimer F."/>
            <person name="Land M."/>
            <person name="Hauser L."/>
            <person name="Kyrpides N."/>
            <person name="Mikhailova N."/>
            <person name="Balakrishnan V."/>
            <person name="Glasner J."/>
            <person name="Perna N.T."/>
        </authorList>
    </citation>
    <scope>NUCLEOTIDE SEQUENCE [LARGE SCALE GENOMIC DNA]</scope>
    <source>
        <strain evidence="6">Ech703</strain>
    </source>
</reference>
<dbReference type="Gene3D" id="3.40.50.1360">
    <property type="match status" value="1"/>
</dbReference>
<gene>
    <name evidence="6" type="ordered locus">Dd703_2190</name>
</gene>
<dbReference type="SUPFAM" id="SSF100950">
    <property type="entry name" value="NagB/RpiA/CoA transferase-like"/>
    <property type="match status" value="1"/>
</dbReference>
<name>C6C7N5_MUSP7</name>
<dbReference type="InterPro" id="IPR014036">
    <property type="entry name" value="DeoR-like_C"/>
</dbReference>
<dbReference type="InterPro" id="IPR036388">
    <property type="entry name" value="WH-like_DNA-bd_sf"/>
</dbReference>
<dbReference type="KEGG" id="dda:Dd703_2190"/>
<dbReference type="PROSITE" id="PS51000">
    <property type="entry name" value="HTH_DEOR_2"/>
    <property type="match status" value="1"/>
</dbReference>
<dbReference type="PRINTS" id="PR00037">
    <property type="entry name" value="HTHLACR"/>
</dbReference>
<feature type="domain" description="HTH deoR-type" evidence="5">
    <location>
        <begin position="3"/>
        <end position="58"/>
    </location>
</feature>
<dbReference type="EMBL" id="CP001654">
    <property type="protein sequence ID" value="ACS85977.1"/>
    <property type="molecule type" value="Genomic_DNA"/>
</dbReference>
<dbReference type="eggNOG" id="COG1349">
    <property type="taxonomic scope" value="Bacteria"/>
</dbReference>
<dbReference type="STRING" id="579405.Dd703_2190"/>
<protein>
    <submittedName>
        <fullName evidence="6">Transcriptional regulator, DeoR family</fullName>
    </submittedName>
</protein>
<sequence>MLTTKRKQQILAQLAAEGQVLAKALSEQFGVSEDTIRRDLRELAREGRLLRVHGGALPASDTVVNFAARSQIAMDEKQRLARTAAAMIAPGQVVMIDGGTTSGELVNALPADLAITVVTHSPSVAVELVNYPAIDVVLIGGKLYKHSLVTVGAAAVEAMSHIRADLFFMGVTGVHPQAGFSTGDLEEAYIKRALAARAAETIVMATRDKLNVASQYAIGDLSLANTLIVDDDVPDTLTSSFEQRGLAVVRHSR</sequence>
<dbReference type="InterPro" id="IPR050313">
    <property type="entry name" value="Carb_Metab_HTH_regulators"/>
</dbReference>
<dbReference type="AlphaFoldDB" id="C6C7N5"/>
<organism evidence="6 7">
    <name type="scientific">Musicola paradisiaca (strain Ech703)</name>
    <name type="common">Dickeya paradisiaca</name>
    <name type="synonym">Dickeya dadantii</name>
    <dbReference type="NCBI Taxonomy" id="579405"/>
    <lineage>
        <taxon>Bacteria</taxon>
        <taxon>Pseudomonadati</taxon>
        <taxon>Pseudomonadota</taxon>
        <taxon>Gammaproteobacteria</taxon>
        <taxon>Enterobacterales</taxon>
        <taxon>Pectobacteriaceae</taxon>
        <taxon>Musicola</taxon>
    </lineage>
</organism>
<dbReference type="SMART" id="SM01134">
    <property type="entry name" value="DeoRC"/>
    <property type="match status" value="1"/>
</dbReference>
<dbReference type="Proteomes" id="UP000002734">
    <property type="component" value="Chromosome"/>
</dbReference>
<evidence type="ECO:0000259" key="5">
    <source>
        <dbReference type="PROSITE" id="PS51000"/>
    </source>
</evidence>
<dbReference type="Pfam" id="PF08220">
    <property type="entry name" value="HTH_DeoR"/>
    <property type="match status" value="1"/>
</dbReference>
<keyword evidence="7" id="KW-1185">Reference proteome</keyword>
<dbReference type="GO" id="GO:0003700">
    <property type="term" value="F:DNA-binding transcription factor activity"/>
    <property type="evidence" value="ECO:0007669"/>
    <property type="project" value="InterPro"/>
</dbReference>
<dbReference type="HOGENOM" id="CLU_060699_2_1_6"/>
<dbReference type="GO" id="GO:0003677">
    <property type="term" value="F:DNA binding"/>
    <property type="evidence" value="ECO:0007669"/>
    <property type="project" value="UniProtKB-KW"/>
</dbReference>
<evidence type="ECO:0000256" key="3">
    <source>
        <dbReference type="ARBA" id="ARBA00023125"/>
    </source>
</evidence>
<dbReference type="PROSITE" id="PS00894">
    <property type="entry name" value="HTH_DEOR_1"/>
    <property type="match status" value="1"/>
</dbReference>
<evidence type="ECO:0000256" key="4">
    <source>
        <dbReference type="ARBA" id="ARBA00023163"/>
    </source>
</evidence>
<evidence type="ECO:0000256" key="2">
    <source>
        <dbReference type="ARBA" id="ARBA00023015"/>
    </source>
</evidence>
<dbReference type="SMART" id="SM00420">
    <property type="entry name" value="HTH_DEOR"/>
    <property type="match status" value="1"/>
</dbReference>